<gene>
    <name evidence="9" type="ORF">JGI1_01406</name>
</gene>
<keyword evidence="10" id="KW-1185">Reference proteome</keyword>
<dbReference type="STRING" id="1643428.GCA_001442855_01377"/>
<keyword evidence="9" id="KW-0966">Cell projection</keyword>
<dbReference type="Pfam" id="PF02108">
    <property type="entry name" value="FliH"/>
    <property type="match status" value="1"/>
</dbReference>
<organism evidence="9 10">
    <name type="scientific">Candidatus Thermokryptus mobilis</name>
    <dbReference type="NCBI Taxonomy" id="1643428"/>
    <lineage>
        <taxon>Bacteria</taxon>
        <taxon>Pseudomonadati</taxon>
        <taxon>Candidatus Kryptoniota</taxon>
        <taxon>Candidatus Thermokryptus</taxon>
    </lineage>
</organism>
<dbReference type="GO" id="GO:0044781">
    <property type="term" value="P:bacterial-type flagellum organization"/>
    <property type="evidence" value="ECO:0007669"/>
    <property type="project" value="UniProtKB-KW"/>
</dbReference>
<dbReference type="Proteomes" id="UP000320623">
    <property type="component" value="Unassembled WGS sequence"/>
</dbReference>
<evidence type="ECO:0000313" key="10">
    <source>
        <dbReference type="Proteomes" id="UP000320623"/>
    </source>
</evidence>
<dbReference type="AlphaFoldDB" id="A0A0S4N484"/>
<accession>A0A0S4N484</accession>
<dbReference type="GO" id="GO:0015031">
    <property type="term" value="P:protein transport"/>
    <property type="evidence" value="ECO:0007669"/>
    <property type="project" value="UniProtKB-KW"/>
</dbReference>
<comment type="function">
    <text evidence="1">Needed for flagellar regrowth and assembly.</text>
</comment>
<keyword evidence="9" id="KW-0969">Cilium</keyword>
<keyword evidence="9" id="KW-0282">Flagellum</keyword>
<evidence type="ECO:0000313" key="9">
    <source>
        <dbReference type="EMBL" id="CUU06100.1"/>
    </source>
</evidence>
<protein>
    <recommendedName>
        <fullName evidence="3">Flagellar assembly protein FliH</fullName>
    </recommendedName>
</protein>
<evidence type="ECO:0000256" key="2">
    <source>
        <dbReference type="ARBA" id="ARBA00006602"/>
    </source>
</evidence>
<dbReference type="PANTHER" id="PTHR34982">
    <property type="entry name" value="YOP PROTEINS TRANSLOCATION PROTEIN L"/>
    <property type="match status" value="1"/>
</dbReference>
<evidence type="ECO:0000256" key="3">
    <source>
        <dbReference type="ARBA" id="ARBA00016507"/>
    </source>
</evidence>
<proteinExistence type="inferred from homology"/>
<evidence type="ECO:0000256" key="6">
    <source>
        <dbReference type="ARBA" id="ARBA00022927"/>
    </source>
</evidence>
<evidence type="ECO:0000259" key="8">
    <source>
        <dbReference type="Pfam" id="PF02108"/>
    </source>
</evidence>
<dbReference type="InterPro" id="IPR018035">
    <property type="entry name" value="Flagellar_FliH/T3SS_HrpE"/>
</dbReference>
<evidence type="ECO:0000256" key="1">
    <source>
        <dbReference type="ARBA" id="ARBA00003041"/>
    </source>
</evidence>
<evidence type="ECO:0000256" key="5">
    <source>
        <dbReference type="ARBA" id="ARBA00022795"/>
    </source>
</evidence>
<feature type="domain" description="Flagellar assembly protein FliH/Type III secretion system HrpE" evidence="8">
    <location>
        <begin position="101"/>
        <end position="228"/>
    </location>
</feature>
<dbReference type="GO" id="GO:0005829">
    <property type="term" value="C:cytosol"/>
    <property type="evidence" value="ECO:0007669"/>
    <property type="project" value="TreeGrafter"/>
</dbReference>
<keyword evidence="4" id="KW-0813">Transport</keyword>
<keyword evidence="7" id="KW-1006">Bacterial flagellum protein export</keyword>
<keyword evidence="5" id="KW-1005">Bacterial flagellum biogenesis</keyword>
<sequence>MKRTLFTKRVIKNFRLSENFLFEELEIEKNESNIVEQVVSSHDDLKIEEEKISRDVEKVDVEKIIEELRKEYEVKLNEAYRRGFQEAEKFLRDELGVELNEHVQLFEQILKNFYNEMSGLEQKIEKLILSLALEIAKKIVKREIEKDDDFVVNQVREAVKRVIGVEKIKLRVNPEDERLIRELKPEILQMIDSSGDVIIEADPGIERGGCIIESDLGNVDVRLGTQFSLIENSLIEMLEQK</sequence>
<evidence type="ECO:0000256" key="4">
    <source>
        <dbReference type="ARBA" id="ARBA00022448"/>
    </source>
</evidence>
<dbReference type="RefSeq" id="WP_181180295.1">
    <property type="nucleotide sequence ID" value="NZ_FAOO01000009.1"/>
</dbReference>
<keyword evidence="6" id="KW-0653">Protein transport</keyword>
<comment type="similarity">
    <text evidence="2">Belongs to the FliH family.</text>
</comment>
<dbReference type="EMBL" id="FAOO01000009">
    <property type="protein sequence ID" value="CUU06100.1"/>
    <property type="molecule type" value="Genomic_DNA"/>
</dbReference>
<name>A0A0S4N484_9BACT</name>
<dbReference type="PANTHER" id="PTHR34982:SF1">
    <property type="entry name" value="FLAGELLAR ASSEMBLY PROTEIN FLIH"/>
    <property type="match status" value="1"/>
</dbReference>
<dbReference type="InterPro" id="IPR051472">
    <property type="entry name" value="T3SS_Stator/FliH"/>
</dbReference>
<dbReference type="SUPFAM" id="SSF160527">
    <property type="entry name" value="V-type ATPase subunit E-like"/>
    <property type="match status" value="1"/>
</dbReference>
<reference evidence="10" key="1">
    <citation type="submission" date="2015-11" db="EMBL/GenBank/DDBJ databases">
        <authorList>
            <person name="Varghese N."/>
        </authorList>
    </citation>
    <scope>NUCLEOTIDE SEQUENCE [LARGE SCALE GENOMIC DNA]</scope>
</reference>
<evidence type="ECO:0000256" key="7">
    <source>
        <dbReference type="ARBA" id="ARBA00023225"/>
    </source>
</evidence>